<evidence type="ECO:0000256" key="1">
    <source>
        <dbReference type="SAM" id="MobiDB-lite"/>
    </source>
</evidence>
<dbReference type="Proteomes" id="UP000324233">
    <property type="component" value="Chromosome"/>
</dbReference>
<evidence type="ECO:0000313" key="3">
    <source>
        <dbReference type="Proteomes" id="UP000324233"/>
    </source>
</evidence>
<accession>A0A5B9W716</accession>
<dbReference type="KEGG" id="agv:OJF2_46020"/>
<gene>
    <name evidence="2" type="ORF">OJF2_46020</name>
</gene>
<protein>
    <submittedName>
        <fullName evidence="2">Uncharacterized protein</fullName>
    </submittedName>
</protein>
<evidence type="ECO:0000313" key="2">
    <source>
        <dbReference type="EMBL" id="QEH36044.1"/>
    </source>
</evidence>
<keyword evidence="3" id="KW-1185">Reference proteome</keyword>
<organism evidence="2 3">
    <name type="scientific">Aquisphaera giovannonii</name>
    <dbReference type="NCBI Taxonomy" id="406548"/>
    <lineage>
        <taxon>Bacteria</taxon>
        <taxon>Pseudomonadati</taxon>
        <taxon>Planctomycetota</taxon>
        <taxon>Planctomycetia</taxon>
        <taxon>Isosphaerales</taxon>
        <taxon>Isosphaeraceae</taxon>
        <taxon>Aquisphaera</taxon>
    </lineage>
</organism>
<dbReference type="EMBL" id="CP042997">
    <property type="protein sequence ID" value="QEH36044.1"/>
    <property type="molecule type" value="Genomic_DNA"/>
</dbReference>
<dbReference type="AlphaFoldDB" id="A0A5B9W716"/>
<sequence length="138" mass="14471">MTATEGIHGRAPSIRARLSPDPGSPDGGPGEASRAEASPIWAGAYPNWEEPFSSSLQDQVLVGDLGGDLWFAVSHPDGIRFLGSNQGEIREVGLLAGDSWSLDIRPDGLARITDPGRFDASAFAPPGTFDFQDPPGLG</sequence>
<feature type="region of interest" description="Disordered" evidence="1">
    <location>
        <begin position="1"/>
        <end position="38"/>
    </location>
</feature>
<proteinExistence type="predicted"/>
<reference evidence="2 3" key="1">
    <citation type="submission" date="2019-08" db="EMBL/GenBank/DDBJ databases">
        <title>Deep-cultivation of Planctomycetes and their phenomic and genomic characterization uncovers novel biology.</title>
        <authorList>
            <person name="Wiegand S."/>
            <person name="Jogler M."/>
            <person name="Boedeker C."/>
            <person name="Pinto D."/>
            <person name="Vollmers J."/>
            <person name="Rivas-Marin E."/>
            <person name="Kohn T."/>
            <person name="Peeters S.H."/>
            <person name="Heuer A."/>
            <person name="Rast P."/>
            <person name="Oberbeckmann S."/>
            <person name="Bunk B."/>
            <person name="Jeske O."/>
            <person name="Meyerdierks A."/>
            <person name="Storesund J.E."/>
            <person name="Kallscheuer N."/>
            <person name="Luecker S."/>
            <person name="Lage O.M."/>
            <person name="Pohl T."/>
            <person name="Merkel B.J."/>
            <person name="Hornburger P."/>
            <person name="Mueller R.-W."/>
            <person name="Bruemmer F."/>
            <person name="Labrenz M."/>
            <person name="Spormann A.M."/>
            <person name="Op den Camp H."/>
            <person name="Overmann J."/>
            <person name="Amann R."/>
            <person name="Jetten M.S.M."/>
            <person name="Mascher T."/>
            <person name="Medema M.H."/>
            <person name="Devos D.P."/>
            <person name="Kaster A.-K."/>
            <person name="Ovreas L."/>
            <person name="Rohde M."/>
            <person name="Galperin M.Y."/>
            <person name="Jogler C."/>
        </authorList>
    </citation>
    <scope>NUCLEOTIDE SEQUENCE [LARGE SCALE GENOMIC DNA]</scope>
    <source>
        <strain evidence="2 3">OJF2</strain>
    </source>
</reference>
<name>A0A5B9W716_9BACT</name>